<feature type="non-terminal residue" evidence="1">
    <location>
        <position position="38"/>
    </location>
</feature>
<gene>
    <name evidence="1" type="ORF">S03H2_72067</name>
</gene>
<organism evidence="1">
    <name type="scientific">marine sediment metagenome</name>
    <dbReference type="NCBI Taxonomy" id="412755"/>
    <lineage>
        <taxon>unclassified sequences</taxon>
        <taxon>metagenomes</taxon>
        <taxon>ecological metagenomes</taxon>
    </lineage>
</organism>
<dbReference type="AlphaFoldDB" id="X1LSH2"/>
<name>X1LSH2_9ZZZZ</name>
<accession>X1LSH2</accession>
<sequence>MGPNYLCNYPKIREKDGTIEPNRVNEYLKEEQKVTYSC</sequence>
<reference evidence="1" key="1">
    <citation type="journal article" date="2014" name="Front. Microbiol.">
        <title>High frequency of phylogenetically diverse reductive dehalogenase-homologous genes in deep subseafloor sedimentary metagenomes.</title>
        <authorList>
            <person name="Kawai M."/>
            <person name="Futagami T."/>
            <person name="Toyoda A."/>
            <person name="Takaki Y."/>
            <person name="Nishi S."/>
            <person name="Hori S."/>
            <person name="Arai W."/>
            <person name="Tsubouchi T."/>
            <person name="Morono Y."/>
            <person name="Uchiyama I."/>
            <person name="Ito T."/>
            <person name="Fujiyama A."/>
            <person name="Inagaki F."/>
            <person name="Takami H."/>
        </authorList>
    </citation>
    <scope>NUCLEOTIDE SEQUENCE</scope>
    <source>
        <strain evidence="1">Expedition CK06-06</strain>
    </source>
</reference>
<proteinExistence type="predicted"/>
<dbReference type="EMBL" id="BARU01048527">
    <property type="protein sequence ID" value="GAH97078.1"/>
    <property type="molecule type" value="Genomic_DNA"/>
</dbReference>
<protein>
    <submittedName>
        <fullName evidence="1">Uncharacterized protein</fullName>
    </submittedName>
</protein>
<comment type="caution">
    <text evidence="1">The sequence shown here is derived from an EMBL/GenBank/DDBJ whole genome shotgun (WGS) entry which is preliminary data.</text>
</comment>
<evidence type="ECO:0000313" key="1">
    <source>
        <dbReference type="EMBL" id="GAH97078.1"/>
    </source>
</evidence>